<feature type="compositionally biased region" description="Basic and acidic residues" evidence="1">
    <location>
        <begin position="288"/>
        <end position="335"/>
    </location>
</feature>
<evidence type="ECO:0000256" key="1">
    <source>
        <dbReference type="SAM" id="MobiDB-lite"/>
    </source>
</evidence>
<evidence type="ECO:0000313" key="2">
    <source>
        <dbReference type="EMBL" id="JAQ09387.1"/>
    </source>
</evidence>
<feature type="non-terminal residue" evidence="2">
    <location>
        <position position="1"/>
    </location>
</feature>
<sequence length="760" mass="83023">EKTMQDIAVIAVGSVDKVIDGKAKKEEKGSPKDDKNKGEGKEKDKSGPAKTPSVEKSYKPQKSADRMTVVEPLVEKITQDIAVISVGSVEEVMENKAQKDEKGSPKDTKNKGKGKGKSGPAKTPSVEESDKSQKSTDPISVVEPLMEKTMQDITVITAGSVDKVIDGKSKKEEKGSPKDDKNKGKGKGKDKTGPAKTPSIEESDKPKKSDTSVVGKAVEMIKKPFQDQTKTVDDKNAAQKPGKGKKQKSVESSKSLSLDKDDEVKAKVEFESQPQSGIKVVEITTEPSCKKSDKEVEKPTTKIEKGKGKEKQKSVESMKSPSPEKDKIVQIEPKIESTSVEQTKEPKSREPAQKEDKKKGKGKQKSMGSPKTPSLEKEDSSQQVSTSEPSLIEKTLETIKRPFQVKKDDKAEDEGKKGKGKSKQKSVDSRQSSTEQEIKEETRMTTETVRLINELSQDKSGQVIEEQAINLVAEPFGDKQPSLKSDEAISSMEGYPRTTALIKELSLDRSGREIEEKAIDLVSKPFERTESKAVSSGEKITTTTLILSKELSPETRTTGKMIAVKETDMVTPPPLQAVEEHSKDPSGKRSTKTSTSTQELPIDKSGPVIETVEQKDNVKLPTGGTSASSEVTLTRDRSLDEGGKASLEKEIDLVSKPLQEVLGTHKEGIAKVEPLITELSHKKSGFIIEERPIDLVTQPFQDILETSFTDPKSSKDIKMLSKTQSDGAATVTDPLMKELSHDKSGFIIEERPIDLVSQPF</sequence>
<protein>
    <submittedName>
        <fullName evidence="2">Uncharacterized protein</fullName>
    </submittedName>
</protein>
<dbReference type="AlphaFoldDB" id="A0A146LRU4"/>
<feature type="region of interest" description="Disordered" evidence="1">
    <location>
        <begin position="92"/>
        <end position="445"/>
    </location>
</feature>
<organism evidence="2">
    <name type="scientific">Lygus hesperus</name>
    <name type="common">Western plant bug</name>
    <dbReference type="NCBI Taxonomy" id="30085"/>
    <lineage>
        <taxon>Eukaryota</taxon>
        <taxon>Metazoa</taxon>
        <taxon>Ecdysozoa</taxon>
        <taxon>Arthropoda</taxon>
        <taxon>Hexapoda</taxon>
        <taxon>Insecta</taxon>
        <taxon>Pterygota</taxon>
        <taxon>Neoptera</taxon>
        <taxon>Paraneoptera</taxon>
        <taxon>Hemiptera</taxon>
        <taxon>Heteroptera</taxon>
        <taxon>Panheteroptera</taxon>
        <taxon>Cimicomorpha</taxon>
        <taxon>Miridae</taxon>
        <taxon>Mirini</taxon>
        <taxon>Lygus</taxon>
    </lineage>
</organism>
<feature type="region of interest" description="Disordered" evidence="1">
    <location>
        <begin position="557"/>
        <end position="643"/>
    </location>
</feature>
<feature type="compositionally biased region" description="Basic and acidic residues" evidence="1">
    <location>
        <begin position="394"/>
        <end position="417"/>
    </location>
</feature>
<gene>
    <name evidence="2" type="ORF">g.54403</name>
</gene>
<feature type="compositionally biased region" description="Basic and acidic residues" evidence="1">
    <location>
        <begin position="578"/>
        <end position="587"/>
    </location>
</feature>
<feature type="compositionally biased region" description="Basic and acidic residues" evidence="1">
    <location>
        <begin position="633"/>
        <end position="643"/>
    </location>
</feature>
<accession>A0A146LRU4</accession>
<feature type="compositionally biased region" description="Basic and acidic residues" evidence="1">
    <location>
        <begin position="219"/>
        <end position="237"/>
    </location>
</feature>
<feature type="compositionally biased region" description="Basic and acidic residues" evidence="1">
    <location>
        <begin position="56"/>
        <end position="65"/>
    </location>
</feature>
<reference evidence="2" key="1">
    <citation type="journal article" date="2016" name="Gigascience">
        <title>De novo construction of an expanded transcriptome assembly for the western tarnished plant bug, Lygus hesperus.</title>
        <authorList>
            <person name="Tassone E.E."/>
            <person name="Geib S.M."/>
            <person name="Hall B."/>
            <person name="Fabrick J.A."/>
            <person name="Brent C.S."/>
            <person name="Hull J.J."/>
        </authorList>
    </citation>
    <scope>NUCLEOTIDE SEQUENCE</scope>
</reference>
<feature type="compositionally biased region" description="Basic and acidic residues" evidence="1">
    <location>
        <begin position="342"/>
        <end position="358"/>
    </location>
</feature>
<feature type="compositionally biased region" description="Polar residues" evidence="1">
    <location>
        <begin position="623"/>
        <end position="632"/>
    </location>
</feature>
<proteinExistence type="predicted"/>
<feature type="non-terminal residue" evidence="2">
    <location>
        <position position="760"/>
    </location>
</feature>
<dbReference type="EMBL" id="GDHC01009242">
    <property type="protein sequence ID" value="JAQ09387.1"/>
    <property type="molecule type" value="Transcribed_RNA"/>
</dbReference>
<feature type="compositionally biased region" description="Basic and acidic residues" evidence="1">
    <location>
        <begin position="257"/>
        <end position="270"/>
    </location>
</feature>
<feature type="region of interest" description="Disordered" evidence="1">
    <location>
        <begin position="18"/>
        <end position="67"/>
    </location>
</feature>
<feature type="compositionally biased region" description="Basic and acidic residues" evidence="1">
    <location>
        <begin position="93"/>
        <end position="110"/>
    </location>
</feature>
<feature type="compositionally biased region" description="Basic and acidic residues" evidence="1">
    <location>
        <begin position="163"/>
        <end position="193"/>
    </location>
</feature>
<feature type="compositionally biased region" description="Basic and acidic residues" evidence="1">
    <location>
        <begin position="18"/>
        <end position="47"/>
    </location>
</feature>
<name>A0A146LRU4_LYGHE</name>